<dbReference type="SUPFAM" id="SSF159501">
    <property type="entry name" value="EreA/ChaN-like"/>
    <property type="match status" value="1"/>
</dbReference>
<dbReference type="Proteomes" id="UP000199377">
    <property type="component" value="Unassembled WGS sequence"/>
</dbReference>
<evidence type="ECO:0000313" key="2">
    <source>
        <dbReference type="EMBL" id="SFJ08330.1"/>
    </source>
</evidence>
<dbReference type="STRING" id="1114924.SAMN05216258_11373"/>
<dbReference type="EMBL" id="FOQH01000013">
    <property type="protein sequence ID" value="SFJ08330.1"/>
    <property type="molecule type" value="Genomic_DNA"/>
</dbReference>
<dbReference type="Gene3D" id="3.40.50.11550">
    <property type="match status" value="1"/>
</dbReference>
<dbReference type="AlphaFoldDB" id="A0A1I3NH84"/>
<dbReference type="Pfam" id="PF04187">
    <property type="entry name" value="Cofac_haem_bdg"/>
    <property type="match status" value="1"/>
</dbReference>
<evidence type="ECO:0000259" key="1">
    <source>
        <dbReference type="Pfam" id="PF04187"/>
    </source>
</evidence>
<sequence>MNSDTNHWSRPPWTGSGERGALTWLQALDRMSGARILCLGELHDRADIHLWQRDVIEGLLPFRSDIVVGLEMLPRSAQPALDDWTAGRLGFAAFLEAVDWGCAWGFDPALYAPIFDLARDRGLRLRAINVSRGLVRRVGREGWEAVPEAAREGLTPAAPASAAYRRRLFETTGGRRPDRAARGPEDPAFDGFVRAQQAWDRAFAEGLAEACRLPGAPLAVGLIGRGHLEGGLGVPEQLAALGEDGVQVALTADADEPAAPGLADLVFRLPRDGR</sequence>
<proteinExistence type="predicted"/>
<protein>
    <submittedName>
        <fullName evidence="2">Uncharacterized iron-regulated protein</fullName>
    </submittedName>
</protein>
<gene>
    <name evidence="2" type="ORF">SAMN05216258_11373</name>
</gene>
<feature type="domain" description="Haem-binding uptake Tiki superfamily ChaN" evidence="1">
    <location>
        <begin position="28"/>
        <end position="238"/>
    </location>
</feature>
<evidence type="ECO:0000313" key="3">
    <source>
        <dbReference type="Proteomes" id="UP000199377"/>
    </source>
</evidence>
<organism evidence="2 3">
    <name type="scientific">Albimonas pacifica</name>
    <dbReference type="NCBI Taxonomy" id="1114924"/>
    <lineage>
        <taxon>Bacteria</taxon>
        <taxon>Pseudomonadati</taxon>
        <taxon>Pseudomonadota</taxon>
        <taxon>Alphaproteobacteria</taxon>
        <taxon>Rhodobacterales</taxon>
        <taxon>Paracoccaceae</taxon>
        <taxon>Albimonas</taxon>
    </lineage>
</organism>
<dbReference type="CDD" id="cd14727">
    <property type="entry name" value="ChanN-like"/>
    <property type="match status" value="1"/>
</dbReference>
<dbReference type="InterPro" id="IPR007314">
    <property type="entry name" value="Cofac_haem-bd_dom"/>
</dbReference>
<reference evidence="2 3" key="1">
    <citation type="submission" date="2016-10" db="EMBL/GenBank/DDBJ databases">
        <authorList>
            <person name="de Groot N.N."/>
        </authorList>
    </citation>
    <scope>NUCLEOTIDE SEQUENCE [LARGE SCALE GENOMIC DNA]</scope>
    <source>
        <strain evidence="2 3">CGMCC 1.11030</strain>
    </source>
</reference>
<name>A0A1I3NH84_9RHOB</name>
<accession>A0A1I3NH84</accession>
<keyword evidence="3" id="KW-1185">Reference proteome</keyword>
<dbReference type="RefSeq" id="WP_245779266.1">
    <property type="nucleotide sequence ID" value="NZ_FOQH01000013.1"/>
</dbReference>